<protein>
    <submittedName>
        <fullName evidence="2">Uncharacterized protein</fullName>
    </submittedName>
</protein>
<keyword evidence="3" id="KW-1185">Reference proteome</keyword>
<dbReference type="Proteomes" id="UP001497623">
    <property type="component" value="Unassembled WGS sequence"/>
</dbReference>
<evidence type="ECO:0000256" key="1">
    <source>
        <dbReference type="SAM" id="MobiDB-lite"/>
    </source>
</evidence>
<name>A0AAV2QZH7_MEGNR</name>
<dbReference type="AlphaFoldDB" id="A0AAV2QZH7"/>
<feature type="region of interest" description="Disordered" evidence="1">
    <location>
        <begin position="1"/>
        <end position="40"/>
    </location>
</feature>
<evidence type="ECO:0000313" key="2">
    <source>
        <dbReference type="EMBL" id="CAL4103512.1"/>
    </source>
</evidence>
<gene>
    <name evidence="2" type="ORF">MNOR_LOCUS17580</name>
</gene>
<feature type="compositionally biased region" description="Polar residues" evidence="1">
    <location>
        <begin position="309"/>
        <end position="328"/>
    </location>
</feature>
<comment type="caution">
    <text evidence="2">The sequence shown here is derived from an EMBL/GenBank/DDBJ whole genome shotgun (WGS) entry which is preliminary data.</text>
</comment>
<dbReference type="EMBL" id="CAXKWB010012153">
    <property type="protein sequence ID" value="CAL4103512.1"/>
    <property type="molecule type" value="Genomic_DNA"/>
</dbReference>
<feature type="non-terminal residue" evidence="2">
    <location>
        <position position="1"/>
    </location>
</feature>
<feature type="compositionally biased region" description="Polar residues" evidence="1">
    <location>
        <begin position="80"/>
        <end position="105"/>
    </location>
</feature>
<feature type="compositionally biased region" description="Pro residues" evidence="1">
    <location>
        <begin position="110"/>
        <end position="120"/>
    </location>
</feature>
<feature type="region of interest" description="Disordered" evidence="1">
    <location>
        <begin position="57"/>
        <end position="120"/>
    </location>
</feature>
<feature type="region of interest" description="Disordered" evidence="1">
    <location>
        <begin position="267"/>
        <end position="328"/>
    </location>
</feature>
<feature type="region of interest" description="Disordered" evidence="1">
    <location>
        <begin position="171"/>
        <end position="234"/>
    </location>
</feature>
<feature type="compositionally biased region" description="Low complexity" evidence="1">
    <location>
        <begin position="217"/>
        <end position="234"/>
    </location>
</feature>
<organism evidence="2 3">
    <name type="scientific">Meganyctiphanes norvegica</name>
    <name type="common">Northern krill</name>
    <name type="synonym">Thysanopoda norvegica</name>
    <dbReference type="NCBI Taxonomy" id="48144"/>
    <lineage>
        <taxon>Eukaryota</taxon>
        <taxon>Metazoa</taxon>
        <taxon>Ecdysozoa</taxon>
        <taxon>Arthropoda</taxon>
        <taxon>Crustacea</taxon>
        <taxon>Multicrustacea</taxon>
        <taxon>Malacostraca</taxon>
        <taxon>Eumalacostraca</taxon>
        <taxon>Eucarida</taxon>
        <taxon>Euphausiacea</taxon>
        <taxon>Euphausiidae</taxon>
        <taxon>Meganyctiphanes</taxon>
    </lineage>
</organism>
<sequence>VPGEVLCMAMSPEPDLVASTKSSSGSDKSNSLPRTDDQPLVLPTVVSAAAIHTSLPIPLPPSFPVSNTPYPHSVPIPDSGTPTSHQHSSYSVSPLSPHPSITPSADSIVMPPPPVPPVPHTQPPHLGIDPPQLLATHMPLATTRALSQSSESGVVLNPGVGVRLQTGEGTAQNMGLGSGSAPPAYAINHLPGNGAAPTAPPRRNRRKNRTNTDDDNVSLASSASVSSLPSPSLTSMAMSSAADVISIGHSLDLRQAVRGDYLVKPQDTETSKALGPSAEEIQEMARLESEDTGSQASTPEVSRAPSRLDGSSTTAGTQTTRVTNTPTS</sequence>
<proteinExistence type="predicted"/>
<evidence type="ECO:0000313" key="3">
    <source>
        <dbReference type="Proteomes" id="UP001497623"/>
    </source>
</evidence>
<accession>A0AAV2QZH7</accession>
<feature type="non-terminal residue" evidence="2">
    <location>
        <position position="328"/>
    </location>
</feature>
<feature type="compositionally biased region" description="Low complexity" evidence="1">
    <location>
        <begin position="19"/>
        <end position="31"/>
    </location>
</feature>
<reference evidence="2 3" key="1">
    <citation type="submission" date="2024-05" db="EMBL/GenBank/DDBJ databases">
        <authorList>
            <person name="Wallberg A."/>
        </authorList>
    </citation>
    <scope>NUCLEOTIDE SEQUENCE [LARGE SCALE GENOMIC DNA]</scope>
</reference>